<dbReference type="InterPro" id="IPR011611">
    <property type="entry name" value="PfkB_dom"/>
</dbReference>
<keyword evidence="5" id="KW-0067">ATP-binding</keyword>
<feature type="compositionally biased region" description="Pro residues" evidence="6">
    <location>
        <begin position="1"/>
        <end position="26"/>
    </location>
</feature>
<dbReference type="Pfam" id="PF00294">
    <property type="entry name" value="PfkB"/>
    <property type="match status" value="1"/>
</dbReference>
<dbReference type="AlphaFoldDB" id="A0A3N4Z2I1"/>
<evidence type="ECO:0000256" key="2">
    <source>
        <dbReference type="ARBA" id="ARBA00022679"/>
    </source>
</evidence>
<feature type="region of interest" description="Disordered" evidence="6">
    <location>
        <begin position="1"/>
        <end position="78"/>
    </location>
</feature>
<evidence type="ECO:0000259" key="7">
    <source>
        <dbReference type="Pfam" id="PF00294"/>
    </source>
</evidence>
<evidence type="ECO:0000313" key="8">
    <source>
        <dbReference type="EMBL" id="RPF26034.1"/>
    </source>
</evidence>
<comment type="similarity">
    <text evidence="1">Belongs to the carbohydrate kinase PfkB family.</text>
</comment>
<comment type="caution">
    <text evidence="8">The sequence shown here is derived from an EMBL/GenBank/DDBJ whole genome shotgun (WGS) entry which is preliminary data.</text>
</comment>
<dbReference type="InterPro" id="IPR050306">
    <property type="entry name" value="PfkB_Carbo_kinase"/>
</dbReference>
<dbReference type="Gene3D" id="3.40.1190.20">
    <property type="match status" value="1"/>
</dbReference>
<proteinExistence type="inferred from homology"/>
<protein>
    <submittedName>
        <fullName evidence="8">Fructokinase</fullName>
    </submittedName>
</protein>
<dbReference type="GO" id="GO:0016301">
    <property type="term" value="F:kinase activity"/>
    <property type="evidence" value="ECO:0007669"/>
    <property type="project" value="UniProtKB-KW"/>
</dbReference>
<evidence type="ECO:0000256" key="5">
    <source>
        <dbReference type="ARBA" id="ARBA00022840"/>
    </source>
</evidence>
<dbReference type="PROSITE" id="PS00584">
    <property type="entry name" value="PFKB_KINASES_2"/>
    <property type="match status" value="1"/>
</dbReference>
<dbReference type="RefSeq" id="WP_211338702.1">
    <property type="nucleotide sequence ID" value="NZ_RKRA01000001.1"/>
</dbReference>
<evidence type="ECO:0000256" key="3">
    <source>
        <dbReference type="ARBA" id="ARBA00022741"/>
    </source>
</evidence>
<feature type="domain" description="Carbohydrate kinase PfkB" evidence="7">
    <location>
        <begin position="80"/>
        <end position="370"/>
    </location>
</feature>
<dbReference type="GO" id="GO:0005524">
    <property type="term" value="F:ATP binding"/>
    <property type="evidence" value="ECO:0007669"/>
    <property type="project" value="UniProtKB-KW"/>
</dbReference>
<evidence type="ECO:0000256" key="1">
    <source>
        <dbReference type="ARBA" id="ARBA00010688"/>
    </source>
</evidence>
<keyword evidence="3" id="KW-0547">Nucleotide-binding</keyword>
<feature type="compositionally biased region" description="Basic and acidic residues" evidence="6">
    <location>
        <begin position="36"/>
        <end position="54"/>
    </location>
</feature>
<keyword evidence="2" id="KW-0808">Transferase</keyword>
<dbReference type="InterPro" id="IPR002173">
    <property type="entry name" value="Carboh/pur_kinase_PfkB_CS"/>
</dbReference>
<name>A0A3N4Z2I1_9MICO</name>
<sequence>MTTPAPDGPAPVGPTPPPDGPVPGPEEPVQRSSRAPAEHDPFRPAHDPELDARPKPPTTEAYGADQHGLPGDHDGGGALVIGEALVDIVERPGEEPVEHPGGSPANVAVGLARLGRDVELVTWFAADDRGATLRAHLELENVRLSAGSSRAARTSTARARLDGSGSASYEFDLDWSPEAPAELGRPVLAHTGSIAAVLEPGARTVAATLDALRGTATISYDPNARPDLMGDAATARQTVERLVAGADVVKVSDEDLAWLAPDEAPEDVARRWLTTGPALVVVTRGGEGAWAVAASGEVTVPAERVDVVDTVGAGDSYMAGILDGLWAAGLLGAHRREALRAIDADTVTRVLRAAATIAAITVSRAGANPPTRAELTAR</sequence>
<accession>A0A3N4Z2I1</accession>
<reference evidence="8 9" key="1">
    <citation type="submission" date="2018-11" db="EMBL/GenBank/DDBJ databases">
        <title>Sequencing the genomes of 1000 actinobacteria strains.</title>
        <authorList>
            <person name="Klenk H.-P."/>
        </authorList>
    </citation>
    <scope>NUCLEOTIDE SEQUENCE [LARGE SCALE GENOMIC DNA]</scope>
    <source>
        <strain evidence="8 9">DSM 14418</strain>
    </source>
</reference>
<dbReference type="Proteomes" id="UP000280726">
    <property type="component" value="Unassembled WGS sequence"/>
</dbReference>
<dbReference type="InterPro" id="IPR029056">
    <property type="entry name" value="Ribokinase-like"/>
</dbReference>
<dbReference type="CDD" id="cd01167">
    <property type="entry name" value="bac_FRK"/>
    <property type="match status" value="1"/>
</dbReference>
<organism evidence="8 9">
    <name type="scientific">Georgenia muralis</name>
    <dbReference type="NCBI Taxonomy" id="154117"/>
    <lineage>
        <taxon>Bacteria</taxon>
        <taxon>Bacillati</taxon>
        <taxon>Actinomycetota</taxon>
        <taxon>Actinomycetes</taxon>
        <taxon>Micrococcales</taxon>
        <taxon>Bogoriellaceae</taxon>
        <taxon>Georgenia</taxon>
    </lineage>
</organism>
<dbReference type="PANTHER" id="PTHR43085:SF1">
    <property type="entry name" value="PSEUDOURIDINE KINASE-RELATED"/>
    <property type="match status" value="1"/>
</dbReference>
<gene>
    <name evidence="8" type="ORF">EDD32_0457</name>
</gene>
<keyword evidence="9" id="KW-1185">Reference proteome</keyword>
<evidence type="ECO:0000313" key="9">
    <source>
        <dbReference type="Proteomes" id="UP000280726"/>
    </source>
</evidence>
<evidence type="ECO:0000256" key="6">
    <source>
        <dbReference type="SAM" id="MobiDB-lite"/>
    </source>
</evidence>
<dbReference type="PANTHER" id="PTHR43085">
    <property type="entry name" value="HEXOKINASE FAMILY MEMBER"/>
    <property type="match status" value="1"/>
</dbReference>
<dbReference type="SUPFAM" id="SSF53613">
    <property type="entry name" value="Ribokinase-like"/>
    <property type="match status" value="1"/>
</dbReference>
<evidence type="ECO:0000256" key="4">
    <source>
        <dbReference type="ARBA" id="ARBA00022777"/>
    </source>
</evidence>
<keyword evidence="4 8" id="KW-0418">Kinase</keyword>
<dbReference type="EMBL" id="RKRA01000001">
    <property type="protein sequence ID" value="RPF26034.1"/>
    <property type="molecule type" value="Genomic_DNA"/>
</dbReference>